<dbReference type="EMBL" id="MEHD01000054">
    <property type="protein sequence ID" value="ODR45080.1"/>
    <property type="molecule type" value="Genomic_DNA"/>
</dbReference>
<dbReference type="InterPro" id="IPR024455">
    <property type="entry name" value="Phage_capsid"/>
</dbReference>
<evidence type="ECO:0000313" key="3">
    <source>
        <dbReference type="EMBL" id="ODR45080.1"/>
    </source>
</evidence>
<dbReference type="SUPFAM" id="SSF56563">
    <property type="entry name" value="Major capsid protein gp5"/>
    <property type="match status" value="1"/>
</dbReference>
<evidence type="ECO:0000313" key="4">
    <source>
        <dbReference type="Proteomes" id="UP000094869"/>
    </source>
</evidence>
<proteinExistence type="predicted"/>
<protein>
    <recommendedName>
        <fullName evidence="2">Phage capsid-like C-terminal domain-containing protein</fullName>
    </recommendedName>
</protein>
<dbReference type="NCBIfam" id="TIGR01554">
    <property type="entry name" value="major_cap_HK97"/>
    <property type="match status" value="1"/>
</dbReference>
<evidence type="ECO:0000256" key="1">
    <source>
        <dbReference type="ARBA" id="ARBA00004328"/>
    </source>
</evidence>
<dbReference type="InterPro" id="IPR054612">
    <property type="entry name" value="Phage_capsid-like_C"/>
</dbReference>
<comment type="subcellular location">
    <subcellularLocation>
        <location evidence="1">Virion</location>
    </subcellularLocation>
</comment>
<sequence>MKNKDIEQLSREQLAQKFNEALKTEDTEQVAQAMAEMAAGIEEEILQRAKDVAAVEQLDAQAMAARGLRQLTSEEKKYYEAVIGAMKSENPKQALASLDVTMPKTVFEDVYDSLKLEHPLLAKIDFKNTSYITEWIMNKNGKQKAIWGDITAEITKELEGSFEKLDMLMYSLTAFLPVAKSMLDLGATWLDSYVREVLKDAIYVGLEEGIVCGTGVKMPIGMNRDIEAAHGDGESYVKKTAIKVKKFTPETYGGLVGKLAVTRNGRPRTVASLIMLVSPEDYWKKVMPATTVQRPDGTFANNVLPYPTEIIQTEALTKGEAILGIAEQYFAGIGTGKEGTIEYDDSVRFLKRERVYAAFLYGNGRPKDNSSFLLLDINELQPAAYTVVTGTDTVEVEKTTWTEEELNAMTVEKIKGLAAYKGYAITKTTKSEVIAEFLAAQTAATA</sequence>
<dbReference type="RefSeq" id="WP_069408912.1">
    <property type="nucleotide sequence ID" value="NZ_MEHD01000054.1"/>
</dbReference>
<dbReference type="Pfam" id="PF05065">
    <property type="entry name" value="Phage_capsid"/>
    <property type="match status" value="1"/>
</dbReference>
<evidence type="ECO:0000259" key="2">
    <source>
        <dbReference type="Pfam" id="PF05065"/>
    </source>
</evidence>
<comment type="caution">
    <text evidence="3">The sequence shown here is derived from an EMBL/GenBank/DDBJ whole genome shotgun (WGS) entry which is preliminary data.</text>
</comment>
<accession>A0ABX3A7H7</accession>
<organism evidence="3 4">
    <name type="scientific">Eisenbergiella tayi</name>
    <dbReference type="NCBI Taxonomy" id="1432052"/>
    <lineage>
        <taxon>Bacteria</taxon>
        <taxon>Bacillati</taxon>
        <taxon>Bacillota</taxon>
        <taxon>Clostridia</taxon>
        <taxon>Lachnospirales</taxon>
        <taxon>Lachnospiraceae</taxon>
        <taxon>Eisenbergiella</taxon>
    </lineage>
</organism>
<feature type="domain" description="Phage capsid-like C-terminal" evidence="2">
    <location>
        <begin position="100"/>
        <end position="231"/>
    </location>
</feature>
<reference evidence="3 4" key="1">
    <citation type="submission" date="2016-08" db="EMBL/GenBank/DDBJ databases">
        <title>Characterization of Isolates of Eisenbergiella tayi Derived from Blood Cultures, Using Whole Genome Sequencing.</title>
        <authorList>
            <person name="Bernier A.-M."/>
            <person name="Burdz T."/>
            <person name="Wiebe D."/>
            <person name="Bernard K."/>
        </authorList>
    </citation>
    <scope>NUCLEOTIDE SEQUENCE [LARGE SCALE GENOMIC DNA]</scope>
    <source>
        <strain evidence="3 4">NML120146</strain>
    </source>
</reference>
<dbReference type="Proteomes" id="UP000094869">
    <property type="component" value="Unassembled WGS sequence"/>
</dbReference>
<name>A0ABX3A7H7_9FIRM</name>
<gene>
    <name evidence="3" type="ORF">BEI63_30545</name>
</gene>
<keyword evidence="4" id="KW-1185">Reference proteome</keyword>